<protein>
    <recommendedName>
        <fullName evidence="8">Glucose-6-phosphate isomerase</fullName>
        <shortName evidence="8">GPI</shortName>
        <ecNumber evidence="8">5.3.1.9</ecNumber>
    </recommendedName>
    <alternativeName>
        <fullName evidence="8">Phosphoglucose isomerase</fullName>
        <shortName evidence="8">PGI</shortName>
    </alternativeName>
    <alternativeName>
        <fullName evidence="8">Phosphohexose isomerase</fullName>
        <shortName evidence="8">PHI</shortName>
    </alternativeName>
</protein>
<evidence type="ECO:0000256" key="4">
    <source>
        <dbReference type="ARBA" id="ARBA00022490"/>
    </source>
</evidence>
<evidence type="ECO:0000313" key="12">
    <source>
        <dbReference type="Proteomes" id="UP000824102"/>
    </source>
</evidence>
<dbReference type="PROSITE" id="PS00174">
    <property type="entry name" value="P_GLUCOSE_ISOMERASE_2"/>
    <property type="match status" value="1"/>
</dbReference>
<evidence type="ECO:0000256" key="6">
    <source>
        <dbReference type="ARBA" id="ARBA00023235"/>
    </source>
</evidence>
<dbReference type="EC" id="5.3.1.9" evidence="8"/>
<dbReference type="CDD" id="cd05015">
    <property type="entry name" value="SIS_PGI_1"/>
    <property type="match status" value="1"/>
</dbReference>
<evidence type="ECO:0000256" key="1">
    <source>
        <dbReference type="ARBA" id="ARBA00004926"/>
    </source>
</evidence>
<evidence type="ECO:0000256" key="9">
    <source>
        <dbReference type="RuleBase" id="RU000612"/>
    </source>
</evidence>
<dbReference type="HAMAP" id="MF_00473">
    <property type="entry name" value="G6P_isomerase"/>
    <property type="match status" value="1"/>
</dbReference>
<dbReference type="InterPro" id="IPR001672">
    <property type="entry name" value="G6P_Isomerase"/>
</dbReference>
<organism evidence="11 12">
    <name type="scientific">Candidatus Gallimonas intestinavium</name>
    <dbReference type="NCBI Taxonomy" id="2838603"/>
    <lineage>
        <taxon>Bacteria</taxon>
        <taxon>Bacillati</taxon>
        <taxon>Bacillota</taxon>
        <taxon>Clostridia</taxon>
        <taxon>Candidatus Gallimonas</taxon>
    </lineage>
</organism>
<evidence type="ECO:0000256" key="7">
    <source>
        <dbReference type="ARBA" id="ARBA00029321"/>
    </source>
</evidence>
<comment type="caution">
    <text evidence="11">The sequence shown here is derived from an EMBL/GenBank/DDBJ whole genome shotgun (WGS) entry which is preliminary data.</text>
</comment>
<sequence length="475" mass="52198">MRLTDELRKALRVRVDYTNMTDKYLGDKGISQKTLDAHKKIAKAAHAYVAENRGRDELFMGWTELPYNQDEIVADILEEAKKIRRNFENFVVLGIGGSALGPIMAFNALCHLHYNDLPKSKRKGPKFYVEDNVDPVRMKELLDVIDVKKTCFNVISKSGATSETMTQYLIIADLLEKAGENVKDHVVFTTDAAKGNLVKISKELGGVKSYVLPDGVGGRFSELSPVGLLPAAVLGIDIKLLLKGAAYMDKLCKTADLKKNPALLCATLQYIAMNDGKNIGVLMPYSDNLRTVSDWYAQLWAESLGKNVTLSGTPCNVGQTPVKALGVTDQHSQVQLYTEGPYDKVVTFLSVGSYKEKYPIPHGCEDIPDVGFLGGHTMEELIQAENKATAHALTKAGRLNYTITLPEVNEFTLGQLLFLFELQTAYAGAMFDINTFNQPGVEAGKKATFALLGKPGYAEQKKELDQAASDPAYIV</sequence>
<dbReference type="FunFam" id="3.40.50.10490:FF:000071">
    <property type="entry name" value="Glucose-6-phosphate isomerase"/>
    <property type="match status" value="1"/>
</dbReference>
<comment type="subcellular location">
    <subcellularLocation>
        <location evidence="8">Cytoplasm</location>
    </subcellularLocation>
</comment>
<comment type="pathway">
    <text evidence="8">Carbohydrate biosynthesis; gluconeogenesis.</text>
</comment>
<dbReference type="InterPro" id="IPR018189">
    <property type="entry name" value="Phosphoglucose_isomerase_CS"/>
</dbReference>
<comment type="catalytic activity">
    <reaction evidence="7 8 9">
        <text>alpha-D-glucose 6-phosphate = beta-D-fructose 6-phosphate</text>
        <dbReference type="Rhea" id="RHEA:11816"/>
        <dbReference type="ChEBI" id="CHEBI:57634"/>
        <dbReference type="ChEBI" id="CHEBI:58225"/>
        <dbReference type="EC" id="5.3.1.9"/>
    </reaction>
</comment>
<evidence type="ECO:0000256" key="10">
    <source>
        <dbReference type="SAM" id="Phobius"/>
    </source>
</evidence>
<dbReference type="GO" id="GO:0006096">
    <property type="term" value="P:glycolytic process"/>
    <property type="evidence" value="ECO:0007669"/>
    <property type="project" value="UniProtKB-UniRule"/>
</dbReference>
<dbReference type="AlphaFoldDB" id="A0A9D2G609"/>
<dbReference type="SUPFAM" id="SSF53697">
    <property type="entry name" value="SIS domain"/>
    <property type="match status" value="1"/>
</dbReference>
<dbReference type="Pfam" id="PF00342">
    <property type="entry name" value="PGI"/>
    <property type="match status" value="1"/>
</dbReference>
<dbReference type="CDD" id="cd05016">
    <property type="entry name" value="SIS_PGI_2"/>
    <property type="match status" value="1"/>
</dbReference>
<keyword evidence="3 8" id="KW-0312">Gluconeogenesis</keyword>
<dbReference type="GO" id="GO:0097367">
    <property type="term" value="F:carbohydrate derivative binding"/>
    <property type="evidence" value="ECO:0007669"/>
    <property type="project" value="InterPro"/>
</dbReference>
<dbReference type="GO" id="GO:0005829">
    <property type="term" value="C:cytosol"/>
    <property type="evidence" value="ECO:0007669"/>
    <property type="project" value="TreeGrafter"/>
</dbReference>
<dbReference type="FunFam" id="3.40.50.10490:FF:000016">
    <property type="entry name" value="Glucose-6-phosphate isomerase"/>
    <property type="match status" value="1"/>
</dbReference>
<feature type="active site" evidence="8">
    <location>
        <position position="331"/>
    </location>
</feature>
<feature type="transmembrane region" description="Helical" evidence="10">
    <location>
        <begin position="90"/>
        <end position="114"/>
    </location>
</feature>
<comment type="pathway">
    <text evidence="1 8 9">Carbohydrate degradation; glycolysis; D-glyceraldehyde 3-phosphate and glycerone phosphate from D-glucose: step 2/4.</text>
</comment>
<comment type="function">
    <text evidence="8">Catalyzes the reversible isomerization of glucose-6-phosphate to fructose-6-phosphate.</text>
</comment>
<reference evidence="11" key="1">
    <citation type="journal article" date="2021" name="PeerJ">
        <title>Extensive microbial diversity within the chicken gut microbiome revealed by metagenomics and culture.</title>
        <authorList>
            <person name="Gilroy R."/>
            <person name="Ravi A."/>
            <person name="Getino M."/>
            <person name="Pursley I."/>
            <person name="Horton D.L."/>
            <person name="Alikhan N.F."/>
            <person name="Baker D."/>
            <person name="Gharbi K."/>
            <person name="Hall N."/>
            <person name="Watson M."/>
            <person name="Adriaenssens E.M."/>
            <person name="Foster-Nyarko E."/>
            <person name="Jarju S."/>
            <person name="Secka A."/>
            <person name="Antonio M."/>
            <person name="Oren A."/>
            <person name="Chaudhuri R.R."/>
            <person name="La Ragione R."/>
            <person name="Hildebrand F."/>
            <person name="Pallen M.J."/>
        </authorList>
    </citation>
    <scope>NUCLEOTIDE SEQUENCE</scope>
    <source>
        <strain evidence="11">ChiW7-2402</strain>
    </source>
</reference>
<dbReference type="PANTHER" id="PTHR11469:SF1">
    <property type="entry name" value="GLUCOSE-6-PHOSPHATE ISOMERASE"/>
    <property type="match status" value="1"/>
</dbReference>
<dbReference type="Proteomes" id="UP000824102">
    <property type="component" value="Unassembled WGS sequence"/>
</dbReference>
<dbReference type="GO" id="GO:0006094">
    <property type="term" value="P:gluconeogenesis"/>
    <property type="evidence" value="ECO:0007669"/>
    <property type="project" value="UniProtKB-UniRule"/>
</dbReference>
<evidence type="ECO:0000256" key="3">
    <source>
        <dbReference type="ARBA" id="ARBA00022432"/>
    </source>
</evidence>
<keyword evidence="10" id="KW-1133">Transmembrane helix</keyword>
<keyword evidence="10" id="KW-0472">Membrane</keyword>
<gene>
    <name evidence="8" type="primary">pgi</name>
    <name evidence="11" type="ORF">H9964_05845</name>
</gene>
<keyword evidence="6 8" id="KW-0413">Isomerase</keyword>
<keyword evidence="10" id="KW-0812">Transmembrane</keyword>
<accession>A0A9D2G609</accession>
<name>A0A9D2G609_9FIRM</name>
<dbReference type="GO" id="GO:0051156">
    <property type="term" value="P:glucose 6-phosphate metabolic process"/>
    <property type="evidence" value="ECO:0007669"/>
    <property type="project" value="TreeGrafter"/>
</dbReference>
<evidence type="ECO:0000256" key="2">
    <source>
        <dbReference type="ARBA" id="ARBA00006604"/>
    </source>
</evidence>
<keyword evidence="4 8" id="KW-0963">Cytoplasm</keyword>
<dbReference type="PROSITE" id="PS51463">
    <property type="entry name" value="P_GLUCOSE_ISOMERASE_3"/>
    <property type="match status" value="1"/>
</dbReference>
<dbReference type="InterPro" id="IPR035476">
    <property type="entry name" value="SIS_PGI_1"/>
</dbReference>
<reference evidence="11" key="2">
    <citation type="submission" date="2021-04" db="EMBL/GenBank/DDBJ databases">
        <authorList>
            <person name="Gilroy R."/>
        </authorList>
    </citation>
    <scope>NUCLEOTIDE SEQUENCE</scope>
    <source>
        <strain evidence="11">ChiW7-2402</strain>
    </source>
</reference>
<comment type="similarity">
    <text evidence="2 8 9">Belongs to the GPI family.</text>
</comment>
<feature type="active site" description="Proton donor" evidence="8">
    <location>
        <position position="302"/>
    </location>
</feature>
<feature type="active site" evidence="8">
    <location>
        <position position="445"/>
    </location>
</feature>
<dbReference type="PANTHER" id="PTHR11469">
    <property type="entry name" value="GLUCOSE-6-PHOSPHATE ISOMERASE"/>
    <property type="match status" value="1"/>
</dbReference>
<dbReference type="InterPro" id="IPR035482">
    <property type="entry name" value="SIS_PGI_2"/>
</dbReference>
<dbReference type="Gene3D" id="3.40.50.10490">
    <property type="entry name" value="Glucose-6-phosphate isomerase like protein, domain 1"/>
    <property type="match status" value="2"/>
</dbReference>
<evidence type="ECO:0000313" key="11">
    <source>
        <dbReference type="EMBL" id="HIZ73082.1"/>
    </source>
</evidence>
<dbReference type="EMBL" id="DXBB01000079">
    <property type="protein sequence ID" value="HIZ73082.1"/>
    <property type="molecule type" value="Genomic_DNA"/>
</dbReference>
<dbReference type="PRINTS" id="PR00662">
    <property type="entry name" value="G6PISOMERASE"/>
</dbReference>
<keyword evidence="5 8" id="KW-0324">Glycolysis</keyword>
<proteinExistence type="inferred from homology"/>
<dbReference type="GO" id="GO:0048029">
    <property type="term" value="F:monosaccharide binding"/>
    <property type="evidence" value="ECO:0007669"/>
    <property type="project" value="TreeGrafter"/>
</dbReference>
<dbReference type="InterPro" id="IPR046348">
    <property type="entry name" value="SIS_dom_sf"/>
</dbReference>
<evidence type="ECO:0000256" key="5">
    <source>
        <dbReference type="ARBA" id="ARBA00023152"/>
    </source>
</evidence>
<dbReference type="GO" id="GO:0004347">
    <property type="term" value="F:glucose-6-phosphate isomerase activity"/>
    <property type="evidence" value="ECO:0007669"/>
    <property type="project" value="UniProtKB-UniRule"/>
</dbReference>
<evidence type="ECO:0000256" key="8">
    <source>
        <dbReference type="HAMAP-Rule" id="MF_00473"/>
    </source>
</evidence>